<dbReference type="GO" id="GO:0005773">
    <property type="term" value="C:vacuole"/>
    <property type="evidence" value="ECO:0007669"/>
    <property type="project" value="GOC"/>
</dbReference>
<dbReference type="STRING" id="212818.A0A0D1ZLZ3"/>
<dbReference type="Pfam" id="PF08550">
    <property type="entry name" value="GATA_AreA"/>
    <property type="match status" value="1"/>
</dbReference>
<dbReference type="HOGENOM" id="CLU_020417_0_0_1"/>
<proteinExistence type="predicted"/>
<feature type="domain" description="Nitrogen regulatory protein areA GATA-like" evidence="2">
    <location>
        <begin position="178"/>
        <end position="203"/>
    </location>
</feature>
<dbReference type="GeneID" id="27321114"/>
<dbReference type="InterPro" id="IPR013860">
    <property type="entry name" value="AreA_GATA"/>
</dbReference>
<dbReference type="PANTHER" id="PTHR28051:SF1">
    <property type="entry name" value="PROTEIN MTL1-RELATED"/>
    <property type="match status" value="1"/>
</dbReference>
<feature type="compositionally biased region" description="Polar residues" evidence="1">
    <location>
        <begin position="420"/>
        <end position="436"/>
    </location>
</feature>
<dbReference type="EMBL" id="KN847521">
    <property type="protein sequence ID" value="KIV95642.1"/>
    <property type="molecule type" value="Genomic_DNA"/>
</dbReference>
<feature type="region of interest" description="Disordered" evidence="1">
    <location>
        <begin position="1"/>
        <end position="89"/>
    </location>
</feature>
<gene>
    <name evidence="3" type="ORF">PV10_03269</name>
</gene>
<organism evidence="3 4">
    <name type="scientific">Exophiala mesophila</name>
    <name type="common">Black yeast-like fungus</name>
    <dbReference type="NCBI Taxonomy" id="212818"/>
    <lineage>
        <taxon>Eukaryota</taxon>
        <taxon>Fungi</taxon>
        <taxon>Dikarya</taxon>
        <taxon>Ascomycota</taxon>
        <taxon>Pezizomycotina</taxon>
        <taxon>Eurotiomycetes</taxon>
        <taxon>Chaetothyriomycetidae</taxon>
        <taxon>Chaetothyriales</taxon>
        <taxon>Herpotrichiellaceae</taxon>
        <taxon>Exophiala</taxon>
    </lineage>
</organism>
<feature type="region of interest" description="Disordered" evidence="1">
    <location>
        <begin position="113"/>
        <end position="160"/>
    </location>
</feature>
<protein>
    <recommendedName>
        <fullName evidence="2">Nitrogen regulatory protein areA GATA-like domain-containing protein</fullName>
    </recommendedName>
</protein>
<dbReference type="VEuPathDB" id="FungiDB:PV10_03269"/>
<dbReference type="RefSeq" id="XP_016227216.1">
    <property type="nucleotide sequence ID" value="XM_016367698.1"/>
</dbReference>
<feature type="compositionally biased region" description="Basic and acidic residues" evidence="1">
    <location>
        <begin position="376"/>
        <end position="388"/>
    </location>
</feature>
<feature type="region of interest" description="Disordered" evidence="1">
    <location>
        <begin position="371"/>
        <end position="481"/>
    </location>
</feature>
<evidence type="ECO:0000259" key="2">
    <source>
        <dbReference type="Pfam" id="PF08550"/>
    </source>
</evidence>
<feature type="compositionally biased region" description="Polar residues" evidence="1">
    <location>
        <begin position="335"/>
        <end position="346"/>
    </location>
</feature>
<dbReference type="AlphaFoldDB" id="A0A0D1ZLZ3"/>
<feature type="compositionally biased region" description="Low complexity" evidence="1">
    <location>
        <begin position="1"/>
        <end position="19"/>
    </location>
</feature>
<dbReference type="GO" id="GO:0042149">
    <property type="term" value="P:cellular response to glucose starvation"/>
    <property type="evidence" value="ECO:0007669"/>
    <property type="project" value="TreeGrafter"/>
</dbReference>
<sequence>MTTLFQAPFSGAAPFSSSPLNASSYQDLSDLDDSLSFGTPKQHLPPCPPRQYAPSFPESGPSTAPSSPQLTYSSYSRQGSYASTPASSLSLDQRDCIDEDDDMAFPAFESSDHCLTSMPQSHPQIEQEEQSTPVSGPSNEPNQLAPRTTRDDQAIEAEPTSHVDYLSHEWKEEDIWRSWSYVVHRRGNLANGTRLENASWRSWVKAKNHLKTISPETLNWLKDCDVTWLYGPLQTNRSMTHSINNTSPPPSRISHSSSFISKKPILKKKSASAVILERSRSQHSLLQRASDIIRVQQSSPAHGRPSLRRGNSEFTLPRYANSSVANTPAEFDLPGSNSTGGRSSFTYPDLPTPSECKHVLFDEEVRQVQAIESDDDDKHDGEDEHATIFDEDEDDDCGLMMAPASRSGRSSGRTTPRGSFSNESKTIVPLPSTTLKYRTDTPEPPNVPTGQMGLWPSGRKLSPSPSQETLRPPRPNQNFLIDDDPEVVDEPWGMQTTLSPPLIYDDDYNLGEPGPQMRRTESGMFMPYDEDDEEAAMNNTLFGQAVYAVNTFRDIAHVVWNVGWNRR</sequence>
<feature type="compositionally biased region" description="Basic and acidic residues" evidence="1">
    <location>
        <begin position="148"/>
        <end position="160"/>
    </location>
</feature>
<evidence type="ECO:0000313" key="3">
    <source>
        <dbReference type="EMBL" id="KIV95642.1"/>
    </source>
</evidence>
<feature type="compositionally biased region" description="Polar residues" evidence="1">
    <location>
        <begin position="113"/>
        <end position="146"/>
    </location>
</feature>
<reference evidence="3 4" key="1">
    <citation type="submission" date="2015-01" db="EMBL/GenBank/DDBJ databases">
        <title>The Genome Sequence of Exophiala mesophila CBS40295.</title>
        <authorList>
            <consortium name="The Broad Institute Genomics Platform"/>
            <person name="Cuomo C."/>
            <person name="de Hoog S."/>
            <person name="Gorbushina A."/>
            <person name="Stielow B."/>
            <person name="Teixiera M."/>
            <person name="Abouelleil A."/>
            <person name="Chapman S.B."/>
            <person name="Priest M."/>
            <person name="Young S.K."/>
            <person name="Wortman J."/>
            <person name="Nusbaum C."/>
            <person name="Birren B."/>
        </authorList>
    </citation>
    <scope>NUCLEOTIDE SEQUENCE [LARGE SCALE GENOMIC DNA]</scope>
    <source>
        <strain evidence="3 4">CBS 40295</strain>
    </source>
</reference>
<dbReference type="InterPro" id="IPR052292">
    <property type="entry name" value="Glucose_repression_reg"/>
</dbReference>
<dbReference type="PANTHER" id="PTHR28051">
    <property type="entry name" value="PROTEIN MTL1-RELATED"/>
    <property type="match status" value="1"/>
</dbReference>
<accession>A0A0D1ZLZ3</accession>
<keyword evidence="4" id="KW-1185">Reference proteome</keyword>
<evidence type="ECO:0000313" key="4">
    <source>
        <dbReference type="Proteomes" id="UP000054302"/>
    </source>
</evidence>
<feature type="region of interest" description="Disordered" evidence="1">
    <location>
        <begin position="293"/>
        <end position="350"/>
    </location>
</feature>
<feature type="compositionally biased region" description="Low complexity" evidence="1">
    <location>
        <begin position="402"/>
        <end position="419"/>
    </location>
</feature>
<evidence type="ECO:0000256" key="1">
    <source>
        <dbReference type="SAM" id="MobiDB-lite"/>
    </source>
</evidence>
<dbReference type="OrthoDB" id="5563539at2759"/>
<dbReference type="OMA" id="GVMMKRV"/>
<dbReference type="Proteomes" id="UP000054302">
    <property type="component" value="Unassembled WGS sequence"/>
</dbReference>
<feature type="compositionally biased region" description="Polar residues" evidence="1">
    <location>
        <begin position="60"/>
        <end position="89"/>
    </location>
</feature>
<name>A0A0D1ZLZ3_EXOME</name>
<dbReference type="GO" id="GO:0007039">
    <property type="term" value="P:protein catabolic process in the vacuole"/>
    <property type="evidence" value="ECO:0007669"/>
    <property type="project" value="TreeGrafter"/>
</dbReference>